<protein>
    <submittedName>
        <fullName evidence="3">YfhO family protein</fullName>
    </submittedName>
</protein>
<evidence type="ECO:0000313" key="4">
    <source>
        <dbReference type="Proteomes" id="UP000317378"/>
    </source>
</evidence>
<proteinExistence type="predicted"/>
<feature type="region of interest" description="Disordered" evidence="1">
    <location>
        <begin position="836"/>
        <end position="867"/>
    </location>
</feature>
<sequence length="867" mass="92442">MRSPGAGHGLGAGLGATVAMAAFLMSGVVRGTYPFGERSRAVNDLGNQFVPFHAHLWDLLHGTSSGDLFFNWNSAFGVPYWAEFVSFLSNPFSLLVAAFPRRLVDLGVYTGACLSIGLGSAVMVLWLRRLRPGPWWQAGLLGAAYGLSGWTLNDGAFDPMWLWGLTAFPLMLLALDRCTRERGWLWAAPMVGLAWAGNAYTSLMALAGTAVVGVVLWATHEWSRTETMRFAGRATLAFTLGTALAAPVIWPSYLAAANAQSMPALPYNPPSPLGYLLQLLPAQRAFGSLPRFFVGMLALLLALAFPLSRHIRARTRTAWCVALLAVAASFCWLPTVRVWYGLTQPNGSPYRATLVLTGLLVSVAWLCLAHRPRPGPLLAAGAVTCVIAAASVRDENGVSPLTWLVVLGSGGLTLALLLLLARERGGGPLPRPLTAAALTAVVLAESAASAVAVDEQRDKLAFFAPKPTWGARHDAVYEAVARVGGWPAHRTDTGPAEIVNNDPQLLDSEGPSYYSSYLPRQTARLMRRLGYSWTMHGRHLIPQDNPVADAIFSVGARVRHADGPGQVRVERFPAPPLVTVQPRDTPRPPAGSSTFLHQQAVLGQEVYELPRITFTGPDGAAADGPPRLRAGGPYRLTAAGTPYRITARCRPGSRLYVDGPWTDALLSGPGGKSVRMWGDYPEKATATKPLGTVPADGRVTVTVGKVFRDTELPHSPLGCLDPGKLRRAIAELRSRGATHVAAGGHSVRAALPAGSSGTAVVATARTPGWRCAVDGGPMRSPHSRLGLLAVPLPDASEHELHCVFRPPGLRLATAASAGAAVLLLFLSAWRYAHGRRPADGGGRTWRRRVDTTRTGSARESTPTGKSL</sequence>
<feature type="transmembrane region" description="Helical" evidence="2">
    <location>
        <begin position="78"/>
        <end position="99"/>
    </location>
</feature>
<evidence type="ECO:0000256" key="1">
    <source>
        <dbReference type="SAM" id="MobiDB-lite"/>
    </source>
</evidence>
<feature type="compositionally biased region" description="Polar residues" evidence="1">
    <location>
        <begin position="857"/>
        <end position="867"/>
    </location>
</feature>
<comment type="caution">
    <text evidence="3">The sequence shown here is derived from an EMBL/GenBank/DDBJ whole genome shotgun (WGS) entry which is preliminary data.</text>
</comment>
<dbReference type="EMBL" id="VCHX02000183">
    <property type="protein sequence ID" value="TPQ17805.1"/>
    <property type="molecule type" value="Genomic_DNA"/>
</dbReference>
<keyword evidence="2" id="KW-0472">Membrane</keyword>
<keyword evidence="2" id="KW-1133">Transmembrane helix</keyword>
<dbReference type="InterPro" id="IPR018580">
    <property type="entry name" value="Uncharacterised_YfhO"/>
</dbReference>
<feature type="transmembrane region" description="Helical" evidence="2">
    <location>
        <begin position="289"/>
        <end position="307"/>
    </location>
</feature>
<dbReference type="PANTHER" id="PTHR38454:SF1">
    <property type="entry name" value="INTEGRAL MEMBRANE PROTEIN"/>
    <property type="match status" value="1"/>
</dbReference>
<dbReference type="AlphaFoldDB" id="A0A505D7R3"/>
<accession>A0A505D7R3</accession>
<dbReference type="Proteomes" id="UP000317378">
    <property type="component" value="Unassembled WGS sequence"/>
</dbReference>
<feature type="transmembrane region" description="Helical" evidence="2">
    <location>
        <begin position="230"/>
        <end position="250"/>
    </location>
</feature>
<keyword evidence="2" id="KW-0812">Transmembrane</keyword>
<feature type="transmembrane region" description="Helical" evidence="2">
    <location>
        <begin position="375"/>
        <end position="392"/>
    </location>
</feature>
<feature type="transmembrane region" description="Helical" evidence="2">
    <location>
        <begin position="12"/>
        <end position="33"/>
    </location>
</feature>
<feature type="transmembrane region" description="Helical" evidence="2">
    <location>
        <begin position="195"/>
        <end position="218"/>
    </location>
</feature>
<dbReference type="RefSeq" id="WP_140936011.1">
    <property type="nucleotide sequence ID" value="NZ_QXMJ01000183.1"/>
</dbReference>
<gene>
    <name evidence="3" type="ORF">FGD71_034655</name>
</gene>
<evidence type="ECO:0000313" key="3">
    <source>
        <dbReference type="EMBL" id="TPQ17805.1"/>
    </source>
</evidence>
<reference evidence="3 4" key="1">
    <citation type="submission" date="2019-06" db="EMBL/GenBank/DDBJ databases">
        <title>Streptomyces sporangiiformans sp. nov., a novel actinomycete isolated from soil in Mount Song.</title>
        <authorList>
            <person name="Han L."/>
        </authorList>
    </citation>
    <scope>NUCLEOTIDE SEQUENCE [LARGE SCALE GENOMIC DNA]</scope>
    <source>
        <strain evidence="3 4">NEAU-SSA 1</strain>
    </source>
</reference>
<evidence type="ECO:0000256" key="2">
    <source>
        <dbReference type="SAM" id="Phobius"/>
    </source>
</evidence>
<name>A0A505D7R3_9ACTN</name>
<feature type="transmembrane region" description="Helical" evidence="2">
    <location>
        <begin position="433"/>
        <end position="453"/>
    </location>
</feature>
<dbReference type="PANTHER" id="PTHR38454">
    <property type="entry name" value="INTEGRAL MEMBRANE PROTEIN-RELATED"/>
    <property type="match status" value="1"/>
</dbReference>
<feature type="transmembrane region" description="Helical" evidence="2">
    <location>
        <begin position="352"/>
        <end position="368"/>
    </location>
</feature>
<feature type="transmembrane region" description="Helical" evidence="2">
    <location>
        <begin position="106"/>
        <end position="127"/>
    </location>
</feature>
<dbReference type="Pfam" id="PF09586">
    <property type="entry name" value="YfhO"/>
    <property type="match status" value="1"/>
</dbReference>
<feature type="transmembrane region" description="Helical" evidence="2">
    <location>
        <begin position="319"/>
        <end position="340"/>
    </location>
</feature>
<organism evidence="3 4">
    <name type="scientific">Streptomyces sporangiiformans</name>
    <dbReference type="NCBI Taxonomy" id="2315329"/>
    <lineage>
        <taxon>Bacteria</taxon>
        <taxon>Bacillati</taxon>
        <taxon>Actinomycetota</taxon>
        <taxon>Actinomycetes</taxon>
        <taxon>Kitasatosporales</taxon>
        <taxon>Streptomycetaceae</taxon>
        <taxon>Streptomyces</taxon>
    </lineage>
</organism>
<feature type="transmembrane region" description="Helical" evidence="2">
    <location>
        <begin position="398"/>
        <end position="421"/>
    </location>
</feature>
<keyword evidence="4" id="KW-1185">Reference proteome</keyword>